<dbReference type="InterPro" id="IPR011042">
    <property type="entry name" value="6-blade_b-propeller_TolB-like"/>
</dbReference>
<dbReference type="AlphaFoldDB" id="B5ECP1"/>
<dbReference type="eggNOG" id="COG3391">
    <property type="taxonomic scope" value="Bacteria"/>
</dbReference>
<keyword evidence="2" id="KW-0732">Signal</keyword>
<reference evidence="3 4" key="2">
    <citation type="journal article" date="2010" name="BMC Genomics">
        <title>The genome of Geobacter bemidjiensis, exemplar for the subsurface clade of Geobacter species that predominate in Fe(III)-reducing subsurface environments.</title>
        <authorList>
            <person name="Aklujkar M."/>
            <person name="Young N.D."/>
            <person name="Holmes D."/>
            <person name="Chavan M."/>
            <person name="Risso C."/>
            <person name="Kiss H.E."/>
            <person name="Han C.S."/>
            <person name="Land M.L."/>
            <person name="Lovley D.R."/>
        </authorList>
    </citation>
    <scope>NUCLEOTIDE SEQUENCE [LARGE SCALE GENOMIC DNA]</scope>
    <source>
        <strain evidence="4">ATCC BAA-1014 / DSM 16622 / JCM 12645 / Bem</strain>
    </source>
</reference>
<dbReference type="SUPFAM" id="SSF101898">
    <property type="entry name" value="NHL repeat"/>
    <property type="match status" value="1"/>
</dbReference>
<sequence length="652" mass="63445">MSLKHLLKVAFAAVMTMALASCGGGGGGGGGEPQLTSMGGALQGRSLALTNSVTSFAGSAGSTDGAASQARFSIPGDVASDGTSLYVVDTGNSVIRKVVLATGATSTVAGLAGITGSGDGTGAVARFNYPSGIALSSDNSTLYVSDTGNNTIRSINVATGAVTTLAGTAGVVGSTNGTGGAARFSSPSGVATDGANLYVADSLNHRVRKIVLASAAVTTLAGSGLQDFADGTGIAASFNSPRGIATDGVSLYLADQGNSAVRRIIIATGVVSTLVQPASGIESPAGIATDGTSVFVTDLERNNLRKVDIATQAVSTLAGDGGGSPGSTDAVGGAARFSAPAGLVLNAGVLYVADTGNDLLRKVAVATGASSTLAGTVGSADGVGVAAAFTSPYDLTTDGRNVYVADTNNHTVRQISIATGAVTTLAGTPDRAGSGDGTGAAASFRFPSGLTTDGTNLFVSDTGNNTVRKIVIATGAVSTLAGTAGATGSADGAGSAARFHSPNGLTTDGTNLYVADSGNNAIRKIVIATGAVSTAVASSAGLSSPYGVTTDGTTLFITDSGNHRICKFTLAGSAFSSLTVTGAAFNLPSGITTDGISLFVTDAANGSVSRIAIATGVAGAVVTGLRNPNGITTDGVTLYVADAHDNTVIRVH</sequence>
<organism evidence="3 4">
    <name type="scientific">Citrifermentans bemidjiense (strain ATCC BAA-1014 / DSM 16622 / JCM 12645 / Bem)</name>
    <name type="common">Geobacter bemidjiensis</name>
    <dbReference type="NCBI Taxonomy" id="404380"/>
    <lineage>
        <taxon>Bacteria</taxon>
        <taxon>Pseudomonadati</taxon>
        <taxon>Thermodesulfobacteriota</taxon>
        <taxon>Desulfuromonadia</taxon>
        <taxon>Geobacterales</taxon>
        <taxon>Geobacteraceae</taxon>
        <taxon>Citrifermentans</taxon>
    </lineage>
</organism>
<keyword evidence="3" id="KW-0449">Lipoprotein</keyword>
<dbReference type="Pfam" id="PF01436">
    <property type="entry name" value="NHL"/>
    <property type="match status" value="1"/>
</dbReference>
<dbReference type="KEGG" id="gbm:Gbem_2063"/>
<evidence type="ECO:0000256" key="1">
    <source>
        <dbReference type="ARBA" id="ARBA00022737"/>
    </source>
</evidence>
<dbReference type="InterPro" id="IPR001258">
    <property type="entry name" value="NHL_repeat"/>
</dbReference>
<dbReference type="STRING" id="404380.Gbem_2063"/>
<accession>B5ECP1</accession>
<dbReference type="Gene3D" id="2.120.10.30">
    <property type="entry name" value="TolB, C-terminal domain"/>
    <property type="match status" value="7"/>
</dbReference>
<reference evidence="3 4" key="1">
    <citation type="submission" date="2008-07" db="EMBL/GenBank/DDBJ databases">
        <title>Complete sequence of Geobacter bemidjiensis BEM.</title>
        <authorList>
            <consortium name="US DOE Joint Genome Institute"/>
            <person name="Lucas S."/>
            <person name="Copeland A."/>
            <person name="Lapidus A."/>
            <person name="Glavina del Rio T."/>
            <person name="Dalin E."/>
            <person name="Tice H."/>
            <person name="Bruce D."/>
            <person name="Goodwin L."/>
            <person name="Pitluck S."/>
            <person name="Kiss H."/>
            <person name="Brettin T."/>
            <person name="Detter J.C."/>
            <person name="Han C."/>
            <person name="Kuske C.R."/>
            <person name="Schmutz J."/>
            <person name="Larimer F."/>
            <person name="Land M."/>
            <person name="Hauser L."/>
            <person name="Kyrpides N."/>
            <person name="Lykidis A."/>
            <person name="Lovley D."/>
            <person name="Richardson P."/>
        </authorList>
    </citation>
    <scope>NUCLEOTIDE SEQUENCE [LARGE SCALE GENOMIC DNA]</scope>
    <source>
        <strain evidence="4">ATCC BAA-1014 / DSM 16622 / JCM 12645 / Bem</strain>
    </source>
</reference>
<protein>
    <submittedName>
        <fullName evidence="3">Repeat-containing lipoprotein, putative</fullName>
    </submittedName>
</protein>
<dbReference type="CDD" id="cd05819">
    <property type="entry name" value="NHL"/>
    <property type="match status" value="1"/>
</dbReference>
<dbReference type="PANTHER" id="PTHR46388">
    <property type="entry name" value="NHL REPEAT-CONTAINING PROTEIN 2"/>
    <property type="match status" value="1"/>
</dbReference>
<feature type="signal peptide" evidence="2">
    <location>
        <begin position="1"/>
        <end position="20"/>
    </location>
</feature>
<keyword evidence="1" id="KW-0677">Repeat</keyword>
<dbReference type="PROSITE" id="PS51257">
    <property type="entry name" value="PROKAR_LIPOPROTEIN"/>
    <property type="match status" value="1"/>
</dbReference>
<name>B5ECP1_CITBB</name>
<gene>
    <name evidence="3" type="ordered locus">Gbem_2063</name>
</gene>
<dbReference type="PANTHER" id="PTHR46388:SF2">
    <property type="entry name" value="NHL REPEAT-CONTAINING PROTEIN 2"/>
    <property type="match status" value="1"/>
</dbReference>
<dbReference type="SUPFAM" id="SSF63825">
    <property type="entry name" value="YWTD domain"/>
    <property type="match status" value="1"/>
</dbReference>
<proteinExistence type="predicted"/>
<dbReference type="EMBL" id="CP001124">
    <property type="protein sequence ID" value="ACH39076.1"/>
    <property type="molecule type" value="Genomic_DNA"/>
</dbReference>
<feature type="chain" id="PRO_5002832469" evidence="2">
    <location>
        <begin position="21"/>
        <end position="652"/>
    </location>
</feature>
<dbReference type="HOGENOM" id="CLU_389175_0_0_7"/>
<keyword evidence="4" id="KW-1185">Reference proteome</keyword>
<dbReference type="OrthoDB" id="9774579at2"/>
<evidence type="ECO:0000313" key="4">
    <source>
        <dbReference type="Proteomes" id="UP000008825"/>
    </source>
</evidence>
<evidence type="ECO:0000256" key="2">
    <source>
        <dbReference type="SAM" id="SignalP"/>
    </source>
</evidence>
<evidence type="ECO:0000313" key="3">
    <source>
        <dbReference type="EMBL" id="ACH39076.1"/>
    </source>
</evidence>
<dbReference type="RefSeq" id="WP_012530497.1">
    <property type="nucleotide sequence ID" value="NC_011146.1"/>
</dbReference>
<dbReference type="Proteomes" id="UP000008825">
    <property type="component" value="Chromosome"/>
</dbReference>